<name>Q76Z39_9CAUD</name>
<evidence type="ECO:0000313" key="2">
    <source>
        <dbReference type="Proteomes" id="UP000002555"/>
    </source>
</evidence>
<dbReference type="KEGG" id="vg:2658225"/>
<dbReference type="OrthoDB" id="37404at10239"/>
<proteinExistence type="predicted"/>
<gene>
    <name evidence="1" type="ORF">Aeh1ORF048c</name>
</gene>
<keyword evidence="2" id="KW-1185">Reference proteome</keyword>
<reference evidence="1 2" key="1">
    <citation type="journal article" date="2001" name="J. Bacteriol.">
        <title>Phylogeny of the major head and tail genes of the wide-ranging T4-type bacteriophages.</title>
        <authorList>
            <person name="Tetart F."/>
            <person name="Desplats C."/>
            <person name="Kutateladze M."/>
            <person name="Monod C."/>
            <person name="Ackermann H.W."/>
            <person name="Krisch H.M."/>
        </authorList>
    </citation>
    <scope>NUCLEOTIDE SEQUENCE</scope>
</reference>
<evidence type="ECO:0000313" key="1">
    <source>
        <dbReference type="EMBL" id="AAQ17707.1"/>
    </source>
</evidence>
<dbReference type="EMBL" id="AY266303">
    <property type="protein sequence ID" value="AAQ17707.1"/>
    <property type="molecule type" value="Genomic_DNA"/>
</dbReference>
<organism evidence="1 2">
    <name type="scientific">Aeromonas phage Aeh1</name>
    <dbReference type="NCBI Taxonomy" id="2880362"/>
    <lineage>
        <taxon>Viruses</taxon>
        <taxon>Duplodnaviria</taxon>
        <taxon>Heunggongvirae</taxon>
        <taxon>Uroviricota</taxon>
        <taxon>Caudoviricetes</taxon>
        <taxon>Pantevenvirales</taxon>
        <taxon>Straboviridae</taxon>
        <taxon>Cinqassovirus</taxon>
        <taxon>Cinqassovirus aeh1</taxon>
    </lineage>
</organism>
<sequence length="287" mass="33925">MNELQTRIINDPTVSEDVKYYVKNKERFDVSKAKLNDIIDGRITREECKIGICRIVGSKAGGVDLCNEKILNGYKFWSGWEGHSILIGNPDEMDDPLNEAIAQFHQEADEESEGNDEYWEARLELARHWLRYILKLQSEYCDAVERQAHMNDLVRHCVFNRSEWEESREILRDVIIGKITRDQLKEGLCEMIKVKLNGEYILKDYKFWSGWKGYIILLETDEVKNFMPDPRAKHYTIEDHKRNQAIKQFKDEVYCSMKYDTAYYEARLELARHWLKVIENVMAIAKN</sequence>
<accession>Q76Z39</accession>
<dbReference type="RefSeq" id="NP_943930.1">
    <property type="nucleotide sequence ID" value="NC_005260.1"/>
</dbReference>
<protein>
    <submittedName>
        <fullName evidence="1">Uncharacterized protein</fullName>
    </submittedName>
</protein>
<dbReference type="Proteomes" id="UP000002555">
    <property type="component" value="Segment"/>
</dbReference>